<dbReference type="Gene3D" id="2.30.110.10">
    <property type="entry name" value="Electron Transport, Fmn-binding Protein, Chain A"/>
    <property type="match status" value="1"/>
</dbReference>
<accession>A0ABS7XEY9</accession>
<protein>
    <submittedName>
        <fullName evidence="1">FMN-binding negative transcriptional regulator</fullName>
    </submittedName>
</protein>
<proteinExistence type="predicted"/>
<dbReference type="InterPro" id="IPR012349">
    <property type="entry name" value="Split_barrel_FMN-bd"/>
</dbReference>
<gene>
    <name evidence="1" type="ORF">LB452_01085</name>
</gene>
<dbReference type="PANTHER" id="PTHR35802">
    <property type="entry name" value="PROTEASE SYNTHASE AND SPORULATION PROTEIN PAI 2"/>
    <property type="match status" value="1"/>
</dbReference>
<evidence type="ECO:0000313" key="2">
    <source>
        <dbReference type="Proteomes" id="UP001199314"/>
    </source>
</evidence>
<dbReference type="PANTHER" id="PTHR35802:SF1">
    <property type="entry name" value="PROTEASE SYNTHASE AND SPORULATION PROTEIN PAI 2"/>
    <property type="match status" value="1"/>
</dbReference>
<sequence length="192" mass="22516">MSYLPDHFTENNWGNIKPFIELFPLATMITSFENEIFTSHIPFIFEENRLLGHINKDNPQFHHLDECRVELVFHGGDAYISPSLFLTDELPTFNYAKVHVKGKVTFVDDARLITSLVNMTDQLDSNFKLDYSHPRIDKLKHFIQGFEISLESFHGRFKMSQDKSKSHFKRAKSVLEESQNQRLRSFLKGLEY</sequence>
<name>A0ABS7XEY9_9FLAO</name>
<evidence type="ECO:0000313" key="1">
    <source>
        <dbReference type="EMBL" id="MBZ9777503.1"/>
    </source>
</evidence>
<comment type="caution">
    <text evidence="1">The sequence shown here is derived from an EMBL/GenBank/DDBJ whole genome shotgun (WGS) entry which is preliminary data.</text>
</comment>
<dbReference type="Pfam" id="PF04299">
    <property type="entry name" value="FMN_bind_2"/>
    <property type="match status" value="1"/>
</dbReference>
<reference evidence="2" key="1">
    <citation type="submission" date="2023-07" db="EMBL/GenBank/DDBJ databases">
        <title>Novel species isolated from saline lakes on Tibetan Plateau.</title>
        <authorList>
            <person name="Lu H."/>
        </authorList>
    </citation>
    <scope>NUCLEOTIDE SEQUENCE [LARGE SCALE GENOMIC DNA]</scope>
    <source>
        <strain evidence="2">CAK8W</strain>
    </source>
</reference>
<dbReference type="RefSeq" id="WP_224459870.1">
    <property type="nucleotide sequence ID" value="NZ_JAIQZE010000001.1"/>
</dbReference>
<dbReference type="SUPFAM" id="SSF50475">
    <property type="entry name" value="FMN-binding split barrel"/>
    <property type="match status" value="1"/>
</dbReference>
<keyword evidence="2" id="KW-1185">Reference proteome</keyword>
<organism evidence="1 2">
    <name type="scientific">Psychroflexus longus</name>
    <dbReference type="NCBI Taxonomy" id="2873596"/>
    <lineage>
        <taxon>Bacteria</taxon>
        <taxon>Pseudomonadati</taxon>
        <taxon>Bacteroidota</taxon>
        <taxon>Flavobacteriia</taxon>
        <taxon>Flavobacteriales</taxon>
        <taxon>Flavobacteriaceae</taxon>
        <taxon>Psychroflexus</taxon>
    </lineage>
</organism>
<dbReference type="PIRSF" id="PIRSF010372">
    <property type="entry name" value="PaiB"/>
    <property type="match status" value="1"/>
</dbReference>
<dbReference type="EMBL" id="JAIQZE010000001">
    <property type="protein sequence ID" value="MBZ9777503.1"/>
    <property type="molecule type" value="Genomic_DNA"/>
</dbReference>
<dbReference type="Proteomes" id="UP001199314">
    <property type="component" value="Unassembled WGS sequence"/>
</dbReference>
<dbReference type="InterPro" id="IPR007396">
    <property type="entry name" value="TR_PAI2-type"/>
</dbReference>